<reference evidence="7 8" key="1">
    <citation type="submission" date="2019-04" db="EMBL/GenBank/DDBJ databases">
        <authorList>
            <consortium name="Wellcome Sanger Institute Data Sharing"/>
        </authorList>
    </citation>
    <scope>NUCLEOTIDE SEQUENCE [LARGE SCALE GENOMIC DNA]</scope>
</reference>
<protein>
    <submittedName>
        <fullName evidence="7">Rho GTPase activating protein 25</fullName>
    </submittedName>
</protein>
<dbReference type="PANTHER" id="PTHR15228:SF20">
    <property type="entry name" value="RHO GTPASE-ACTIVATING PROTEIN 25"/>
    <property type="match status" value="1"/>
</dbReference>
<keyword evidence="3" id="KW-0175">Coiled coil</keyword>
<dbReference type="PANTHER" id="PTHR15228">
    <property type="entry name" value="SPERMATHECAL PHYSIOLOGY VARIANT"/>
    <property type="match status" value="1"/>
</dbReference>
<dbReference type="GO" id="GO:0006911">
    <property type="term" value="P:phagocytosis, engulfment"/>
    <property type="evidence" value="ECO:0007669"/>
    <property type="project" value="TreeGrafter"/>
</dbReference>
<dbReference type="InterPro" id="IPR011993">
    <property type="entry name" value="PH-like_dom_sf"/>
</dbReference>
<keyword evidence="8" id="KW-1185">Reference proteome</keyword>
<feature type="compositionally biased region" description="Polar residues" evidence="4">
    <location>
        <begin position="440"/>
        <end position="456"/>
    </location>
</feature>
<dbReference type="GO" id="GO:0001891">
    <property type="term" value="C:phagocytic cup"/>
    <property type="evidence" value="ECO:0007669"/>
    <property type="project" value="TreeGrafter"/>
</dbReference>
<name>A0A8C9S534_SCLFO</name>
<feature type="compositionally biased region" description="Polar residues" evidence="4">
    <location>
        <begin position="528"/>
        <end position="538"/>
    </location>
</feature>
<dbReference type="Ensembl" id="ENSSFOT00015028953.2">
    <property type="protein sequence ID" value="ENSSFOP00015028629.2"/>
    <property type="gene ID" value="ENSSFOG00015018394.2"/>
</dbReference>
<proteinExistence type="predicted"/>
<dbReference type="OrthoDB" id="185175at2759"/>
<dbReference type="GO" id="GO:0007015">
    <property type="term" value="P:actin filament organization"/>
    <property type="evidence" value="ECO:0007669"/>
    <property type="project" value="TreeGrafter"/>
</dbReference>
<dbReference type="SUPFAM" id="SSF50729">
    <property type="entry name" value="PH domain-like"/>
    <property type="match status" value="1"/>
</dbReference>
<evidence type="ECO:0000313" key="7">
    <source>
        <dbReference type="Ensembl" id="ENSSFOP00015028629.2"/>
    </source>
</evidence>
<feature type="region of interest" description="Disordered" evidence="4">
    <location>
        <begin position="33"/>
        <end position="59"/>
    </location>
</feature>
<dbReference type="GO" id="GO:0051058">
    <property type="term" value="P:negative regulation of small GTPase mediated signal transduction"/>
    <property type="evidence" value="ECO:0007669"/>
    <property type="project" value="TreeGrafter"/>
</dbReference>
<dbReference type="GeneTree" id="ENSGT00950000183015"/>
<feature type="compositionally biased region" description="Basic and acidic residues" evidence="4">
    <location>
        <begin position="605"/>
        <end position="615"/>
    </location>
</feature>
<dbReference type="InterPro" id="IPR001849">
    <property type="entry name" value="PH_domain"/>
</dbReference>
<dbReference type="GeneID" id="108940330"/>
<sequence>MYGDWPWHMTKMSLKLPRNWDFSTFRAESAKIARSKSVMPGEGSPGSCRPGSPRTLDRPLKTGWLRKQRSIVKNWQMRYFVLKGNKLFYHKDDKEAAYQGSIPLKSSQVNELPSNPDEPGKFLFEIIPGSNGDKERDSCVLMANSQNEMEEWVRAIRRVIGLPSGGAVFGRSLGDIITYEQRFGPQQVPILVQKCAEFIREHGLAEEGIFRLPGQDNQVKHLRDAFDAGERPSFPSDTDVHTVASLFKLYLRELPEPVVPWAQYQDFLECSKYLDPNSLAGRDKLEAQISLLPRANYDLLSYICRFLYEVQQNSKVNKMSVENLATVFGVNLLKPQMEDPFIMMRGTPQIQKLMTVMIRQHEDLFPPSKDVLTSPPCKKNESKASAPRSFVGWDVAEDPAEFSTTPTEMSSLSEFPEEGDTGAPSSEREAGEGSEAAADTQPSCLFSPSSSATDPWTGSPRKRTQTLPALNYPGRAGHEADKLRKVSEGTVEEMPPSPPLTLDIDGQKGTFSEDIFKILDLQRVSLFTGTQKNGSQAERGSGGPDRRGSNSAASQNSLPKARCGSSSSSSSGSPLFRSPPSQEEIADVGADQKKLDASTTLPTQRLRDPSKKPSSDQEEDIQSLLQKNGELTATVAELRSALEAERRRVSALEIRLRNAESSRDEALQRNRELDQEIQKFLSSRPL</sequence>
<dbReference type="Gene3D" id="1.10.555.10">
    <property type="entry name" value="Rho GTPase activation protein"/>
    <property type="match status" value="1"/>
</dbReference>
<evidence type="ECO:0000256" key="1">
    <source>
        <dbReference type="ARBA" id="ARBA00022468"/>
    </source>
</evidence>
<dbReference type="InterPro" id="IPR000198">
    <property type="entry name" value="RhoGAP_dom"/>
</dbReference>
<dbReference type="PROSITE" id="PS50003">
    <property type="entry name" value="PH_DOMAIN"/>
    <property type="match status" value="1"/>
</dbReference>
<reference evidence="7" key="3">
    <citation type="submission" date="2025-09" db="UniProtKB">
        <authorList>
            <consortium name="Ensembl"/>
        </authorList>
    </citation>
    <scope>IDENTIFICATION</scope>
</reference>
<feature type="compositionally biased region" description="Polar residues" evidence="4">
    <location>
        <begin position="549"/>
        <end position="558"/>
    </location>
</feature>
<feature type="region of interest" description="Disordered" evidence="4">
    <location>
        <begin position="487"/>
        <end position="506"/>
    </location>
</feature>
<evidence type="ECO:0000259" key="5">
    <source>
        <dbReference type="PROSITE" id="PS50003"/>
    </source>
</evidence>
<dbReference type="GO" id="GO:0005096">
    <property type="term" value="F:GTPase activator activity"/>
    <property type="evidence" value="ECO:0007669"/>
    <property type="project" value="UniProtKB-KW"/>
</dbReference>
<dbReference type="SMART" id="SM00233">
    <property type="entry name" value="PH"/>
    <property type="match status" value="1"/>
</dbReference>
<dbReference type="AlphaFoldDB" id="A0A8C9S534"/>
<dbReference type="CDD" id="cd04390">
    <property type="entry name" value="RhoGAP_ARHGAP22_24_25"/>
    <property type="match status" value="1"/>
</dbReference>
<dbReference type="SUPFAM" id="SSF48350">
    <property type="entry name" value="GTPase activation domain, GAP"/>
    <property type="match status" value="1"/>
</dbReference>
<feature type="domain" description="PH" evidence="5">
    <location>
        <begin position="58"/>
        <end position="161"/>
    </location>
</feature>
<dbReference type="Pfam" id="PF00169">
    <property type="entry name" value="PH"/>
    <property type="match status" value="1"/>
</dbReference>
<feature type="region of interest" description="Disordered" evidence="4">
    <location>
        <begin position="367"/>
        <end position="481"/>
    </location>
</feature>
<reference evidence="7" key="2">
    <citation type="submission" date="2025-08" db="UniProtKB">
        <authorList>
            <consortium name="Ensembl"/>
        </authorList>
    </citation>
    <scope>IDENTIFICATION</scope>
</reference>
<dbReference type="Gene3D" id="2.30.29.30">
    <property type="entry name" value="Pleckstrin-homology domain (PH domain)/Phosphotyrosine-binding domain (PTB)"/>
    <property type="match status" value="1"/>
</dbReference>
<organism evidence="7 8">
    <name type="scientific">Scleropages formosus</name>
    <name type="common">Asian bonytongue</name>
    <name type="synonym">Osteoglossum formosum</name>
    <dbReference type="NCBI Taxonomy" id="113540"/>
    <lineage>
        <taxon>Eukaryota</taxon>
        <taxon>Metazoa</taxon>
        <taxon>Chordata</taxon>
        <taxon>Craniata</taxon>
        <taxon>Vertebrata</taxon>
        <taxon>Euteleostomi</taxon>
        <taxon>Actinopterygii</taxon>
        <taxon>Neopterygii</taxon>
        <taxon>Teleostei</taxon>
        <taxon>Osteoglossocephala</taxon>
        <taxon>Osteoglossomorpha</taxon>
        <taxon>Osteoglossiformes</taxon>
        <taxon>Osteoglossidae</taxon>
        <taxon>Scleropages</taxon>
    </lineage>
</organism>
<keyword evidence="1" id="KW-0343">GTPase activation</keyword>
<dbReference type="CTD" id="9938"/>
<keyword evidence="2" id="KW-0597">Phosphoprotein</keyword>
<dbReference type="Proteomes" id="UP000694397">
    <property type="component" value="Chromosome 12"/>
</dbReference>
<dbReference type="SMART" id="SM00324">
    <property type="entry name" value="RhoGAP"/>
    <property type="match status" value="1"/>
</dbReference>
<gene>
    <name evidence="7" type="primary">arhgap25</name>
</gene>
<feature type="domain" description="Rho-GAP" evidence="6">
    <location>
        <begin position="171"/>
        <end position="365"/>
    </location>
</feature>
<dbReference type="KEGG" id="sfm:108940330"/>
<feature type="compositionally biased region" description="Low complexity" evidence="4">
    <location>
        <begin position="565"/>
        <end position="581"/>
    </location>
</feature>
<evidence type="ECO:0000256" key="4">
    <source>
        <dbReference type="SAM" id="MobiDB-lite"/>
    </source>
</evidence>
<feature type="compositionally biased region" description="Polar residues" evidence="4">
    <location>
        <begin position="402"/>
        <end position="413"/>
    </location>
</feature>
<evidence type="ECO:0000259" key="6">
    <source>
        <dbReference type="PROSITE" id="PS50238"/>
    </source>
</evidence>
<dbReference type="RefSeq" id="XP_018617914.2">
    <property type="nucleotide sequence ID" value="XM_018762398.2"/>
</dbReference>
<dbReference type="GO" id="GO:0007165">
    <property type="term" value="P:signal transduction"/>
    <property type="evidence" value="ECO:0007669"/>
    <property type="project" value="InterPro"/>
</dbReference>
<evidence type="ECO:0000256" key="2">
    <source>
        <dbReference type="ARBA" id="ARBA00022553"/>
    </source>
</evidence>
<feature type="region of interest" description="Disordered" evidence="4">
    <location>
        <begin position="528"/>
        <end position="628"/>
    </location>
</feature>
<dbReference type="PROSITE" id="PS50238">
    <property type="entry name" value="RHOGAP"/>
    <property type="match status" value="1"/>
</dbReference>
<evidence type="ECO:0000313" key="8">
    <source>
        <dbReference type="Proteomes" id="UP000694397"/>
    </source>
</evidence>
<dbReference type="InterPro" id="IPR008936">
    <property type="entry name" value="Rho_GTPase_activation_prot"/>
</dbReference>
<accession>A0A8C9S534</accession>
<dbReference type="InterPro" id="IPR051025">
    <property type="entry name" value="RhoGAP"/>
</dbReference>
<evidence type="ECO:0000256" key="3">
    <source>
        <dbReference type="ARBA" id="ARBA00023054"/>
    </source>
</evidence>
<dbReference type="FunFam" id="1.10.555.10:FF:000015">
    <property type="entry name" value="rho GTPase-activating protein 25 isoform X1"/>
    <property type="match status" value="1"/>
</dbReference>
<dbReference type="Pfam" id="PF00620">
    <property type="entry name" value="RhoGAP"/>
    <property type="match status" value="1"/>
</dbReference>
<dbReference type="CDD" id="cd13263">
    <property type="entry name" value="PH_RhoGap25-like"/>
    <property type="match status" value="1"/>
</dbReference>